<name>A0A3D9TAC2_9ACTN</name>
<organism evidence="2 3">
    <name type="scientific">Thermomonospora umbrina</name>
    <dbReference type="NCBI Taxonomy" id="111806"/>
    <lineage>
        <taxon>Bacteria</taxon>
        <taxon>Bacillati</taxon>
        <taxon>Actinomycetota</taxon>
        <taxon>Actinomycetes</taxon>
        <taxon>Streptosporangiales</taxon>
        <taxon>Thermomonosporaceae</taxon>
        <taxon>Thermomonospora</taxon>
    </lineage>
</organism>
<protein>
    <submittedName>
        <fullName evidence="2">Uncharacterized protein</fullName>
    </submittedName>
</protein>
<accession>A0A3D9TAC2</accession>
<evidence type="ECO:0000256" key="1">
    <source>
        <dbReference type="SAM" id="MobiDB-lite"/>
    </source>
</evidence>
<dbReference type="Proteomes" id="UP000256661">
    <property type="component" value="Unassembled WGS sequence"/>
</dbReference>
<evidence type="ECO:0000313" key="2">
    <source>
        <dbReference type="EMBL" id="REF00722.1"/>
    </source>
</evidence>
<evidence type="ECO:0000313" key="3">
    <source>
        <dbReference type="Proteomes" id="UP000256661"/>
    </source>
</evidence>
<dbReference type="AlphaFoldDB" id="A0A3D9TAC2"/>
<reference evidence="2 3" key="1">
    <citation type="submission" date="2018-08" db="EMBL/GenBank/DDBJ databases">
        <title>Sequencing the genomes of 1000 actinobacteria strains.</title>
        <authorList>
            <person name="Klenk H.-P."/>
        </authorList>
    </citation>
    <scope>NUCLEOTIDE SEQUENCE [LARGE SCALE GENOMIC DNA]</scope>
    <source>
        <strain evidence="2 3">DSM 43927</strain>
    </source>
</reference>
<dbReference type="RefSeq" id="WP_116025843.1">
    <property type="nucleotide sequence ID" value="NZ_QTTT01000001.1"/>
</dbReference>
<feature type="region of interest" description="Disordered" evidence="1">
    <location>
        <begin position="70"/>
        <end position="102"/>
    </location>
</feature>
<comment type="caution">
    <text evidence="2">The sequence shown here is derived from an EMBL/GenBank/DDBJ whole genome shotgun (WGS) entry which is preliminary data.</text>
</comment>
<proteinExistence type="predicted"/>
<dbReference type="EMBL" id="QTTT01000001">
    <property type="protein sequence ID" value="REF00722.1"/>
    <property type="molecule type" value="Genomic_DNA"/>
</dbReference>
<gene>
    <name evidence="2" type="ORF">DFJ69_6292</name>
</gene>
<dbReference type="OrthoDB" id="3687980at2"/>
<dbReference type="Gene3D" id="1.10.357.10">
    <property type="entry name" value="Tetracycline Repressor, domain 2"/>
    <property type="match status" value="1"/>
</dbReference>
<sequence length="102" mass="10995">MVPVATSASSPDVLELPELTAQATRRTEMHRLTVTLVEQGIASRELHPIDPGFTRHAITGLLLEVVRERGASPSPARRHAPCGANSSERAVARPLRADLARV</sequence>
<keyword evidence="3" id="KW-1185">Reference proteome</keyword>